<accession>F9GG01</accession>
<proteinExistence type="predicted"/>
<organism evidence="1">
    <name type="scientific">Fusarium oxysporum (strain Fo5176)</name>
    <name type="common">Fusarium vascular wilt</name>
    <dbReference type="NCBI Taxonomy" id="660025"/>
    <lineage>
        <taxon>Eukaryota</taxon>
        <taxon>Fungi</taxon>
        <taxon>Dikarya</taxon>
        <taxon>Ascomycota</taxon>
        <taxon>Pezizomycotina</taxon>
        <taxon>Sordariomycetes</taxon>
        <taxon>Hypocreomycetidae</taxon>
        <taxon>Hypocreales</taxon>
        <taxon>Nectriaceae</taxon>
        <taxon>Fusarium</taxon>
        <taxon>Fusarium oxysporum species complex</taxon>
    </lineage>
</organism>
<dbReference type="OrthoDB" id="5075859at2759"/>
<protein>
    <submittedName>
        <fullName evidence="1">Uncharacterized protein</fullName>
    </submittedName>
</protein>
<sequence length="196" mass="22627">MTTNIFSLPQPPMISRVNTKLCHVDITSQHRFIEALGINAPVDINNLLTKDSTKFRSRDHQHIQYSNPHVFGEVDQSMVGPSQSFREVQLWYLVFENLAHPELKEGLRYLLQKVWTSDSIEAIRRSIGVTTEEEWKSLGKSLKGHELECANESYYEKEGLEWLVEPCPDASSKDQLLGKWQERILRTRSNIATRSD</sequence>
<reference evidence="1" key="1">
    <citation type="journal article" date="2012" name="Mol. Plant Microbe Interact.">
        <title>A highly conserved effector in Fusarium oxysporum is required for full virulence on Arabidopsis.</title>
        <authorList>
            <person name="Thatcher L.F."/>
            <person name="Gardiner D.M."/>
            <person name="Kazan K."/>
            <person name="Manners J."/>
        </authorList>
    </citation>
    <scope>NUCLEOTIDE SEQUENCE [LARGE SCALE GENOMIC DNA]</scope>
    <source>
        <strain evidence="1">Fo5176</strain>
    </source>
</reference>
<dbReference type="EMBL" id="AFQF01007421">
    <property type="protein sequence ID" value="EGU71906.1"/>
    <property type="molecule type" value="Genomic_DNA"/>
</dbReference>
<dbReference type="AlphaFoldDB" id="F9GG01"/>
<name>F9GG01_FUSOF</name>
<gene>
    <name evidence="1" type="ORF">FOXB_17585</name>
</gene>
<evidence type="ECO:0000313" key="1">
    <source>
        <dbReference type="EMBL" id="EGU71906.1"/>
    </source>
</evidence>
<comment type="caution">
    <text evidence="1">The sequence shown here is derived from an EMBL/GenBank/DDBJ whole genome shotgun (WGS) entry which is preliminary data.</text>
</comment>